<proteinExistence type="predicted"/>
<sequence>MIAVPTTDYPFTSWLSCCDCSFISCDCSFISCDCSFICCDCSFVCMNRSSLSWVKEAAQLILIDTAPSSEMGETAQLLLAATAFPSAQLTKLFAISLLLISWQTTYRCIPNS</sequence>
<evidence type="ECO:0000313" key="1">
    <source>
        <dbReference type="EMBL" id="MPC52133.1"/>
    </source>
</evidence>
<organism evidence="1 2">
    <name type="scientific">Portunus trituberculatus</name>
    <name type="common">Swimming crab</name>
    <name type="synonym">Neptunus trituberculatus</name>
    <dbReference type="NCBI Taxonomy" id="210409"/>
    <lineage>
        <taxon>Eukaryota</taxon>
        <taxon>Metazoa</taxon>
        <taxon>Ecdysozoa</taxon>
        <taxon>Arthropoda</taxon>
        <taxon>Crustacea</taxon>
        <taxon>Multicrustacea</taxon>
        <taxon>Malacostraca</taxon>
        <taxon>Eumalacostraca</taxon>
        <taxon>Eucarida</taxon>
        <taxon>Decapoda</taxon>
        <taxon>Pleocyemata</taxon>
        <taxon>Brachyura</taxon>
        <taxon>Eubrachyura</taxon>
        <taxon>Portunoidea</taxon>
        <taxon>Portunidae</taxon>
        <taxon>Portuninae</taxon>
        <taxon>Portunus</taxon>
    </lineage>
</organism>
<protein>
    <submittedName>
        <fullName evidence="1">Uncharacterized protein</fullName>
    </submittedName>
</protein>
<keyword evidence="2" id="KW-1185">Reference proteome</keyword>
<name>A0A5B7G4E8_PORTR</name>
<dbReference type="Proteomes" id="UP000324222">
    <property type="component" value="Unassembled WGS sequence"/>
</dbReference>
<reference evidence="1 2" key="1">
    <citation type="submission" date="2019-05" db="EMBL/GenBank/DDBJ databases">
        <title>Another draft genome of Portunus trituberculatus and its Hox gene families provides insights of decapod evolution.</title>
        <authorList>
            <person name="Jeong J.-H."/>
            <person name="Song I."/>
            <person name="Kim S."/>
            <person name="Choi T."/>
            <person name="Kim D."/>
            <person name="Ryu S."/>
            <person name="Kim W."/>
        </authorList>
    </citation>
    <scope>NUCLEOTIDE SEQUENCE [LARGE SCALE GENOMIC DNA]</scope>
    <source>
        <tissue evidence="1">Muscle</tissue>
    </source>
</reference>
<comment type="caution">
    <text evidence="1">The sequence shown here is derived from an EMBL/GenBank/DDBJ whole genome shotgun (WGS) entry which is preliminary data.</text>
</comment>
<gene>
    <name evidence="1" type="ORF">E2C01_045994</name>
</gene>
<evidence type="ECO:0000313" key="2">
    <source>
        <dbReference type="Proteomes" id="UP000324222"/>
    </source>
</evidence>
<dbReference type="AlphaFoldDB" id="A0A5B7G4E8"/>
<dbReference type="EMBL" id="VSRR010010644">
    <property type="protein sequence ID" value="MPC52133.1"/>
    <property type="molecule type" value="Genomic_DNA"/>
</dbReference>
<accession>A0A5B7G4E8</accession>